<dbReference type="Proteomes" id="UP000095284">
    <property type="component" value="Unplaced"/>
</dbReference>
<organism evidence="2 4">
    <name type="scientific">Bursaphelenchus xylophilus</name>
    <name type="common">Pinewood nematode worm</name>
    <name type="synonym">Aphelenchoides xylophilus</name>
    <dbReference type="NCBI Taxonomy" id="6326"/>
    <lineage>
        <taxon>Eukaryota</taxon>
        <taxon>Metazoa</taxon>
        <taxon>Ecdysozoa</taxon>
        <taxon>Nematoda</taxon>
        <taxon>Chromadorea</taxon>
        <taxon>Rhabditida</taxon>
        <taxon>Tylenchina</taxon>
        <taxon>Tylenchomorpha</taxon>
        <taxon>Aphelenchoidea</taxon>
        <taxon>Aphelenchoididae</taxon>
        <taxon>Bursaphelenchus</taxon>
    </lineage>
</organism>
<dbReference type="Proteomes" id="UP000582659">
    <property type="component" value="Unassembled WGS sequence"/>
</dbReference>
<sequence>MENNEFGKYEWIGKTRKLPQKAKEMYVKLYMKELSTNRFYSYKKRNSTEFELASVEEAIQIYMNAKEVPAVYQLVCLKVIVFPKREQHNKKTKVVFIAEEVSTQTYDFLDRSDITSCEIPEPKGPYMQY</sequence>
<gene>
    <name evidence="1" type="ORF">BXYJ_LOCUS15627</name>
</gene>
<dbReference type="EMBL" id="CAJFDI010000006">
    <property type="protein sequence ID" value="CAD5235536.1"/>
    <property type="molecule type" value="Genomic_DNA"/>
</dbReference>
<dbReference type="EMBL" id="CAJFCV020000006">
    <property type="protein sequence ID" value="CAG9131969.1"/>
    <property type="molecule type" value="Genomic_DNA"/>
</dbReference>
<accession>A0A1I7SBC7</accession>
<dbReference type="AlphaFoldDB" id="A0A1I7SBC7"/>
<evidence type="ECO:0000313" key="2">
    <source>
        <dbReference type="Proteomes" id="UP000095284"/>
    </source>
</evidence>
<dbReference type="Proteomes" id="UP000659654">
    <property type="component" value="Unassembled WGS sequence"/>
</dbReference>
<name>A0A1I7SBC7_BURXY</name>
<evidence type="ECO:0000313" key="1">
    <source>
        <dbReference type="EMBL" id="CAD5235536.1"/>
    </source>
</evidence>
<keyword evidence="3" id="KW-1185">Reference proteome</keyword>
<evidence type="ECO:0000313" key="3">
    <source>
        <dbReference type="Proteomes" id="UP000659654"/>
    </source>
</evidence>
<dbReference type="WBParaSite" id="BXY_1032500.1">
    <property type="protein sequence ID" value="BXY_1032500.1"/>
    <property type="gene ID" value="BXY_1032500"/>
</dbReference>
<protein>
    <submittedName>
        <fullName evidence="1">(pine wood nematode) hypothetical protein</fullName>
    </submittedName>
</protein>
<reference evidence="4" key="1">
    <citation type="submission" date="2016-11" db="UniProtKB">
        <authorList>
            <consortium name="WormBaseParasite"/>
        </authorList>
    </citation>
    <scope>IDENTIFICATION</scope>
</reference>
<evidence type="ECO:0000313" key="4">
    <source>
        <dbReference type="WBParaSite" id="BXY_1032500.1"/>
    </source>
</evidence>
<reference evidence="1" key="2">
    <citation type="submission" date="2020-09" db="EMBL/GenBank/DDBJ databases">
        <authorList>
            <person name="Kikuchi T."/>
        </authorList>
    </citation>
    <scope>NUCLEOTIDE SEQUENCE</scope>
    <source>
        <strain evidence="1">Ka4C1</strain>
    </source>
</reference>
<proteinExistence type="predicted"/>